<name>A0ACA9PGX4_9GLOM</name>
<protein>
    <submittedName>
        <fullName evidence="1">15869_t:CDS:1</fullName>
    </submittedName>
</protein>
<evidence type="ECO:0000313" key="2">
    <source>
        <dbReference type="Proteomes" id="UP000789525"/>
    </source>
</evidence>
<sequence>SLNVSAAPYFRECLSASDLDGLTPLMYAAFVGEVDAAKTLLSKPGVQVNQTKCKDTSIGKVCDGTCGTSGWTALHYAVYSQRLDMLKLLLEHSNIDIDLVSHGTTALGLASEERFLEGVKTLIDAGAGLSMFSGKALVQDSLVP</sequence>
<dbReference type="EMBL" id="CAJVPT010035082">
    <property type="protein sequence ID" value="CAG8710194.1"/>
    <property type="molecule type" value="Genomic_DNA"/>
</dbReference>
<accession>A0ACA9PGX4</accession>
<organism evidence="1 2">
    <name type="scientific">Acaulospora colombiana</name>
    <dbReference type="NCBI Taxonomy" id="27376"/>
    <lineage>
        <taxon>Eukaryota</taxon>
        <taxon>Fungi</taxon>
        <taxon>Fungi incertae sedis</taxon>
        <taxon>Mucoromycota</taxon>
        <taxon>Glomeromycotina</taxon>
        <taxon>Glomeromycetes</taxon>
        <taxon>Diversisporales</taxon>
        <taxon>Acaulosporaceae</taxon>
        <taxon>Acaulospora</taxon>
    </lineage>
</organism>
<feature type="non-terminal residue" evidence="1">
    <location>
        <position position="1"/>
    </location>
</feature>
<gene>
    <name evidence="1" type="ORF">ACOLOM_LOCUS10631</name>
</gene>
<comment type="caution">
    <text evidence="1">The sequence shown here is derived from an EMBL/GenBank/DDBJ whole genome shotgun (WGS) entry which is preliminary data.</text>
</comment>
<proteinExistence type="predicted"/>
<evidence type="ECO:0000313" key="1">
    <source>
        <dbReference type="EMBL" id="CAG8710194.1"/>
    </source>
</evidence>
<keyword evidence="2" id="KW-1185">Reference proteome</keyword>
<reference evidence="1" key="1">
    <citation type="submission" date="2021-06" db="EMBL/GenBank/DDBJ databases">
        <authorList>
            <person name="Kallberg Y."/>
            <person name="Tangrot J."/>
            <person name="Rosling A."/>
        </authorList>
    </citation>
    <scope>NUCLEOTIDE SEQUENCE</scope>
    <source>
        <strain evidence="1">CL356</strain>
    </source>
</reference>
<dbReference type="Proteomes" id="UP000789525">
    <property type="component" value="Unassembled WGS sequence"/>
</dbReference>